<reference evidence="2" key="1">
    <citation type="journal article" date="2011" name="Nat. Biotechnol.">
        <title>The genomic sequence of the Chinese hamster ovary (CHO)-K1 cell line.</title>
        <authorList>
            <person name="Xu X."/>
            <person name="Nagarajan H."/>
            <person name="Lewis N.E."/>
            <person name="Pan S."/>
            <person name="Cai Z."/>
            <person name="Liu X."/>
            <person name="Chen W."/>
            <person name="Xie M."/>
            <person name="Wang W."/>
            <person name="Hammond S."/>
            <person name="Andersen M.R."/>
            <person name="Neff N."/>
            <person name="Passarelli B."/>
            <person name="Koh W."/>
            <person name="Fan H.C."/>
            <person name="Wang J."/>
            <person name="Gui Y."/>
            <person name="Lee K.H."/>
            <person name="Betenbaugh M.J."/>
            <person name="Quake S.R."/>
            <person name="Famili I."/>
            <person name="Palsson B.O."/>
            <person name="Wang J."/>
        </authorList>
    </citation>
    <scope>NUCLEOTIDE SEQUENCE [LARGE SCALE GENOMIC DNA]</scope>
    <source>
        <strain evidence="2">CHO K1 cell line</strain>
    </source>
</reference>
<dbReference type="AlphaFoldDB" id="G3I286"/>
<sequence>MLMLGIKHGNPTAEALVRQIPNSQMCHYTIEGEDGPLLFLFYYLEVKKFPTCSLKDCMISIPL</sequence>
<evidence type="ECO:0000313" key="1">
    <source>
        <dbReference type="EMBL" id="EGV95600.1"/>
    </source>
</evidence>
<dbReference type="EMBL" id="JH001121">
    <property type="protein sequence ID" value="EGV95600.1"/>
    <property type="molecule type" value="Genomic_DNA"/>
</dbReference>
<dbReference type="Proteomes" id="UP000001075">
    <property type="component" value="Unassembled WGS sequence"/>
</dbReference>
<gene>
    <name evidence="1" type="ORF">I79_017515</name>
</gene>
<proteinExistence type="predicted"/>
<accession>G3I286</accession>
<name>G3I286_CRIGR</name>
<evidence type="ECO:0000313" key="2">
    <source>
        <dbReference type="Proteomes" id="UP000001075"/>
    </source>
</evidence>
<dbReference type="InParanoid" id="G3I286"/>
<organism evidence="1 2">
    <name type="scientific">Cricetulus griseus</name>
    <name type="common">Chinese hamster</name>
    <name type="synonym">Cricetulus barabensis griseus</name>
    <dbReference type="NCBI Taxonomy" id="10029"/>
    <lineage>
        <taxon>Eukaryota</taxon>
        <taxon>Metazoa</taxon>
        <taxon>Chordata</taxon>
        <taxon>Craniata</taxon>
        <taxon>Vertebrata</taxon>
        <taxon>Euteleostomi</taxon>
        <taxon>Mammalia</taxon>
        <taxon>Eutheria</taxon>
        <taxon>Euarchontoglires</taxon>
        <taxon>Glires</taxon>
        <taxon>Rodentia</taxon>
        <taxon>Myomorpha</taxon>
        <taxon>Muroidea</taxon>
        <taxon>Cricetidae</taxon>
        <taxon>Cricetinae</taxon>
        <taxon>Cricetulus</taxon>
    </lineage>
</organism>
<protein>
    <submittedName>
        <fullName evidence="1">Uncharacterized protein</fullName>
    </submittedName>
</protein>